<dbReference type="Proteomes" id="UP001468798">
    <property type="component" value="Unassembled WGS sequence"/>
</dbReference>
<dbReference type="PROSITE" id="PS51340">
    <property type="entry name" value="MOSC"/>
    <property type="match status" value="1"/>
</dbReference>
<dbReference type="InterPro" id="IPR005303">
    <property type="entry name" value="MOCOS_middle"/>
</dbReference>
<proteinExistence type="predicted"/>
<dbReference type="SUPFAM" id="SSF141673">
    <property type="entry name" value="MOSC N-terminal domain-like"/>
    <property type="match status" value="1"/>
</dbReference>
<evidence type="ECO:0000313" key="3">
    <source>
        <dbReference type="Proteomes" id="UP001468798"/>
    </source>
</evidence>
<evidence type="ECO:0000313" key="2">
    <source>
        <dbReference type="EMBL" id="MEM0575007.1"/>
    </source>
</evidence>
<organism evidence="2 3">
    <name type="scientific">Flavobacterium polysaccharolyticum</name>
    <dbReference type="NCBI Taxonomy" id="3133148"/>
    <lineage>
        <taxon>Bacteria</taxon>
        <taxon>Pseudomonadati</taxon>
        <taxon>Bacteroidota</taxon>
        <taxon>Flavobacteriia</taxon>
        <taxon>Flavobacteriales</taxon>
        <taxon>Flavobacteriaceae</taxon>
        <taxon>Flavobacterium</taxon>
    </lineage>
</organism>
<gene>
    <name evidence="2" type="ORF">WFZ86_00685</name>
</gene>
<dbReference type="EMBL" id="JBCGDP010000001">
    <property type="protein sequence ID" value="MEM0575007.1"/>
    <property type="molecule type" value="Genomic_DNA"/>
</dbReference>
<dbReference type="Pfam" id="PF03476">
    <property type="entry name" value="MOSC_N"/>
    <property type="match status" value="1"/>
</dbReference>
<keyword evidence="3" id="KW-1185">Reference proteome</keyword>
<sequence>MLQLSELWIYPIKSLGGISLTQARITDRGLEHDRRWLLVDENGTFLSQREHAILALFQPEMRTSGMVITYRKTGSFIEVPLYYTKDQALFTVTVWEDAIQAFEVDAAISAWFSAILGFSARLVYMPDDSHRSVDADYAISPSDTNSFSDAYPFLIIGQSSLDDLNNRLKRPITMNRFRPNFVFTGGEPYEEDTWREFNIGTLLFYGVKPCGRCVMTTIDQEKGIVSGKEPLKTLAKYRMKGNNVLFGQNLIGPTIGLVAVGDILSVKKRL</sequence>
<dbReference type="SUPFAM" id="SSF50800">
    <property type="entry name" value="PK beta-barrel domain-like"/>
    <property type="match status" value="1"/>
</dbReference>
<name>A0ABU9NIF4_9FLAO</name>
<feature type="domain" description="MOSC" evidence="1">
    <location>
        <begin position="120"/>
        <end position="267"/>
    </location>
</feature>
<dbReference type="PANTHER" id="PTHR14237">
    <property type="entry name" value="MOLYBDOPTERIN COFACTOR SULFURASE MOSC"/>
    <property type="match status" value="1"/>
</dbReference>
<accession>A0ABU9NIF4</accession>
<dbReference type="Pfam" id="PF03473">
    <property type="entry name" value="MOSC"/>
    <property type="match status" value="1"/>
</dbReference>
<reference evidence="2 3" key="1">
    <citation type="submission" date="2024-03" db="EMBL/GenBank/DDBJ databases">
        <title>Two novel species of the genus Flavobacterium exhibiting potentially degradation of complex polysaccharides.</title>
        <authorList>
            <person name="Lian X."/>
        </authorList>
    </citation>
    <scope>NUCLEOTIDE SEQUENCE [LARGE SCALE GENOMIC DNA]</scope>
    <source>
        <strain evidence="2 3">N6</strain>
    </source>
</reference>
<dbReference type="InterPro" id="IPR005302">
    <property type="entry name" value="MoCF_Sase_C"/>
</dbReference>
<dbReference type="RefSeq" id="WP_342690163.1">
    <property type="nucleotide sequence ID" value="NZ_JBCGDP010000001.1"/>
</dbReference>
<dbReference type="PANTHER" id="PTHR14237:SF19">
    <property type="entry name" value="MITOCHONDRIAL AMIDOXIME REDUCING COMPONENT 1"/>
    <property type="match status" value="1"/>
</dbReference>
<evidence type="ECO:0000259" key="1">
    <source>
        <dbReference type="PROSITE" id="PS51340"/>
    </source>
</evidence>
<protein>
    <submittedName>
        <fullName evidence="2">MOSC N-terminal beta barrel domain-containing protein</fullName>
    </submittedName>
</protein>
<comment type="caution">
    <text evidence="2">The sequence shown here is derived from an EMBL/GenBank/DDBJ whole genome shotgun (WGS) entry which is preliminary data.</text>
</comment>
<dbReference type="InterPro" id="IPR011037">
    <property type="entry name" value="Pyrv_Knase-like_insert_dom_sf"/>
</dbReference>